<evidence type="ECO:0000313" key="2">
    <source>
        <dbReference type="EMBL" id="PAV85740.1"/>
    </source>
</evidence>
<feature type="compositionally biased region" description="Low complexity" evidence="1">
    <location>
        <begin position="39"/>
        <end position="51"/>
    </location>
</feature>
<keyword evidence="3" id="KW-1185">Reference proteome</keyword>
<evidence type="ECO:0000313" key="3">
    <source>
        <dbReference type="Proteomes" id="UP000218231"/>
    </source>
</evidence>
<dbReference type="Proteomes" id="UP000218231">
    <property type="component" value="Unassembled WGS sequence"/>
</dbReference>
<name>A0A2A2LHX3_9BILA</name>
<proteinExistence type="predicted"/>
<dbReference type="EMBL" id="LIAE01006741">
    <property type="protein sequence ID" value="PAV85740.1"/>
    <property type="molecule type" value="Genomic_DNA"/>
</dbReference>
<gene>
    <name evidence="2" type="ORF">WR25_13893</name>
</gene>
<comment type="caution">
    <text evidence="2">The sequence shown here is derived from an EMBL/GenBank/DDBJ whole genome shotgun (WGS) entry which is preliminary data.</text>
</comment>
<organism evidence="2 3">
    <name type="scientific">Diploscapter pachys</name>
    <dbReference type="NCBI Taxonomy" id="2018661"/>
    <lineage>
        <taxon>Eukaryota</taxon>
        <taxon>Metazoa</taxon>
        <taxon>Ecdysozoa</taxon>
        <taxon>Nematoda</taxon>
        <taxon>Chromadorea</taxon>
        <taxon>Rhabditida</taxon>
        <taxon>Rhabditina</taxon>
        <taxon>Rhabditomorpha</taxon>
        <taxon>Rhabditoidea</taxon>
        <taxon>Rhabditidae</taxon>
        <taxon>Diploscapter</taxon>
    </lineage>
</organism>
<sequence>MPKVWSPEENLPSLMIRMTRRTLRMRTTKKAHLRSLSFLSSTPHSVSSSSSANRNLRGAAKSRRQYSTVKKAIHILSVKTNAGCSTRISSTFSTMVTVPLGRTMVSLWGGM</sequence>
<dbReference type="AlphaFoldDB" id="A0A2A2LHX3"/>
<evidence type="ECO:0000256" key="1">
    <source>
        <dbReference type="SAM" id="MobiDB-lite"/>
    </source>
</evidence>
<accession>A0A2A2LHX3</accession>
<feature type="region of interest" description="Disordered" evidence="1">
    <location>
        <begin position="39"/>
        <end position="65"/>
    </location>
</feature>
<protein>
    <submittedName>
        <fullName evidence="2">Uncharacterized protein</fullName>
    </submittedName>
</protein>
<reference evidence="2 3" key="1">
    <citation type="journal article" date="2017" name="Curr. Biol.">
        <title>Genome architecture and evolution of a unichromosomal asexual nematode.</title>
        <authorList>
            <person name="Fradin H."/>
            <person name="Zegar C."/>
            <person name="Gutwein M."/>
            <person name="Lucas J."/>
            <person name="Kovtun M."/>
            <person name="Corcoran D."/>
            <person name="Baugh L.R."/>
            <person name="Kiontke K."/>
            <person name="Gunsalus K."/>
            <person name="Fitch D.H."/>
            <person name="Piano F."/>
        </authorList>
    </citation>
    <scope>NUCLEOTIDE SEQUENCE [LARGE SCALE GENOMIC DNA]</scope>
    <source>
        <strain evidence="2">PF1309</strain>
    </source>
</reference>